<feature type="transmembrane region" description="Helical" evidence="1">
    <location>
        <begin position="288"/>
        <end position="309"/>
    </location>
</feature>
<keyword evidence="1" id="KW-0472">Membrane</keyword>
<evidence type="ECO:0000313" key="3">
    <source>
        <dbReference type="Proteomes" id="UP000195521"/>
    </source>
</evidence>
<dbReference type="Proteomes" id="UP000195521">
    <property type="component" value="Unassembled WGS sequence"/>
</dbReference>
<dbReference type="OrthoDB" id="388616at2759"/>
<dbReference type="Pfam" id="PF05795">
    <property type="entry name" value="Plasmodium_Vir"/>
    <property type="match status" value="1"/>
</dbReference>
<dbReference type="EMBL" id="BDQF01000004">
    <property type="protein sequence ID" value="GAW79403.1"/>
    <property type="molecule type" value="Genomic_DNA"/>
</dbReference>
<keyword evidence="1" id="KW-0812">Transmembrane</keyword>
<comment type="caution">
    <text evidence="2">The sequence shown here is derived from an EMBL/GenBank/DDBJ whole genome shotgun (WGS) entry which is preliminary data.</text>
</comment>
<keyword evidence="3" id="KW-1185">Reference proteome</keyword>
<dbReference type="RefSeq" id="XP_028541992.1">
    <property type="nucleotide sequence ID" value="XM_028686191.1"/>
</dbReference>
<sequence length="384" mass="46439">MERLDKINWQHELFTNFPTYKKYDEFDKVNIINYDHDYCKKLENFSEDEKFFCKQITKHLEELSAKQNRELKNDCFYFTYWFYDKIGKKYYKDNKIKNKNVSDQLFNIVALLIKRYPNLEPCRCYESGNPEKWNEEKVMHDYFENYQFIKSNKCDKSNCEIYLRYLTYINKIYDIFYYKDFGCCDYDIMPSYCEPYFNCDDKYDPSDLLKTIKSLYEKLSEDEVNAVINDGSSSVEENGLPHNKYSTRHMSNEVAQISSSIPINVPNEIVQNRFSKLETHHDILNSFYINRFMIITSILGTIIFLYLYYSFIFTKHYTRLFYIYQSTSEGSTLDKIEMKMRKLNKSQNEIYEGKLESYNSESEVEDYNAEKLYFSYHSTKNNFL</sequence>
<dbReference type="AlphaFoldDB" id="A0A1Y1JG45"/>
<proteinExistence type="predicted"/>
<accession>A0A1Y1JG45</accession>
<reference evidence="3" key="1">
    <citation type="submission" date="2017-04" db="EMBL/GenBank/DDBJ databases">
        <title>Plasmodium gonderi genome.</title>
        <authorList>
            <person name="Arisue N."/>
            <person name="Honma H."/>
            <person name="Kawai S."/>
            <person name="Tougan T."/>
            <person name="Tanabe K."/>
            <person name="Horii T."/>
        </authorList>
    </citation>
    <scope>NUCLEOTIDE SEQUENCE [LARGE SCALE GENOMIC DNA]</scope>
    <source>
        <strain evidence="3">ATCC 30045</strain>
    </source>
</reference>
<dbReference type="GeneID" id="39746114"/>
<dbReference type="InterPro" id="IPR008780">
    <property type="entry name" value="Plasmodium_Vir"/>
</dbReference>
<evidence type="ECO:0000256" key="1">
    <source>
        <dbReference type="SAM" id="Phobius"/>
    </source>
</evidence>
<gene>
    <name evidence="2" type="ORF">PGO_040020</name>
</gene>
<name>A0A1Y1JG45_PLAGO</name>
<protein>
    <submittedName>
        <fullName evidence="2">Variable surface protein</fullName>
    </submittedName>
</protein>
<keyword evidence="1" id="KW-1133">Transmembrane helix</keyword>
<organism evidence="2 3">
    <name type="scientific">Plasmodium gonderi</name>
    <dbReference type="NCBI Taxonomy" id="77519"/>
    <lineage>
        <taxon>Eukaryota</taxon>
        <taxon>Sar</taxon>
        <taxon>Alveolata</taxon>
        <taxon>Apicomplexa</taxon>
        <taxon>Aconoidasida</taxon>
        <taxon>Haemosporida</taxon>
        <taxon>Plasmodiidae</taxon>
        <taxon>Plasmodium</taxon>
        <taxon>Plasmodium (Plasmodium)</taxon>
    </lineage>
</organism>
<evidence type="ECO:0000313" key="2">
    <source>
        <dbReference type="EMBL" id="GAW79403.1"/>
    </source>
</evidence>